<name>A0A7X5Y4A8_9SPHN</name>
<evidence type="ECO:0008006" key="5">
    <source>
        <dbReference type="Google" id="ProtNLM"/>
    </source>
</evidence>
<keyword evidence="4" id="KW-1185">Reference proteome</keyword>
<dbReference type="Gene3D" id="3.90.550.10">
    <property type="entry name" value="Spore Coat Polysaccharide Biosynthesis Protein SpsA, Chain A"/>
    <property type="match status" value="1"/>
</dbReference>
<dbReference type="Pfam" id="PF13641">
    <property type="entry name" value="Glyco_tranf_2_3"/>
    <property type="match status" value="1"/>
</dbReference>
<accession>A0A7X5Y4A8</accession>
<dbReference type="EMBL" id="JAATJC010000001">
    <property type="protein sequence ID" value="NJC04485.1"/>
    <property type="molecule type" value="Genomic_DNA"/>
</dbReference>
<protein>
    <recommendedName>
        <fullName evidence="5">Glycosyltransferase</fullName>
    </recommendedName>
</protein>
<keyword evidence="2" id="KW-0812">Transmembrane</keyword>
<reference evidence="3 4" key="1">
    <citation type="submission" date="2020-03" db="EMBL/GenBank/DDBJ databases">
        <title>Genomic Encyclopedia of Type Strains, Phase IV (KMG-IV): sequencing the most valuable type-strain genomes for metagenomic binning, comparative biology and taxonomic classification.</title>
        <authorList>
            <person name="Goeker M."/>
        </authorList>
    </citation>
    <scope>NUCLEOTIDE SEQUENCE [LARGE SCALE GENOMIC DNA]</scope>
    <source>
        <strain evidence="3 4">DSM 16846</strain>
    </source>
</reference>
<comment type="caution">
    <text evidence="3">The sequence shown here is derived from an EMBL/GenBank/DDBJ whole genome shotgun (WGS) entry which is preliminary data.</text>
</comment>
<feature type="region of interest" description="Disordered" evidence="1">
    <location>
        <begin position="380"/>
        <end position="402"/>
    </location>
</feature>
<dbReference type="InterPro" id="IPR029044">
    <property type="entry name" value="Nucleotide-diphossugar_trans"/>
</dbReference>
<dbReference type="AlphaFoldDB" id="A0A7X5Y4A8"/>
<evidence type="ECO:0000256" key="1">
    <source>
        <dbReference type="SAM" id="MobiDB-lite"/>
    </source>
</evidence>
<keyword evidence="2" id="KW-0472">Membrane</keyword>
<dbReference type="PANTHER" id="PTHR43646:SF3">
    <property type="entry name" value="SLR1566 PROTEIN"/>
    <property type="match status" value="1"/>
</dbReference>
<dbReference type="Proteomes" id="UP000558192">
    <property type="component" value="Unassembled WGS sequence"/>
</dbReference>
<keyword evidence="2" id="KW-1133">Transmembrane helix</keyword>
<organism evidence="3 4">
    <name type="scientific">Sphingomonas kaistensis</name>
    <dbReference type="NCBI Taxonomy" id="298708"/>
    <lineage>
        <taxon>Bacteria</taxon>
        <taxon>Pseudomonadati</taxon>
        <taxon>Pseudomonadota</taxon>
        <taxon>Alphaproteobacteria</taxon>
        <taxon>Sphingomonadales</taxon>
        <taxon>Sphingomonadaceae</taxon>
        <taxon>Sphingomonas</taxon>
    </lineage>
</organism>
<gene>
    <name evidence="3" type="ORF">GGQ97_000278</name>
</gene>
<sequence length="402" mass="43040">MITIVVLVLLAPLLLINSVFALEVATGLARRRKQQWPAPLGRTVVILPAHDEEAVIGRTLAALVDAAAGDFEIMVVADNCSDHTAAVARSFPVDVVERFDQERRGKGFALAFARDRMRANPPHSVIVLDSDCRTDRESLRALSGASQHLQSPAQAVNLLEPAPSAGPLVQVSSFAFLIKNLVRQRALQRLAGSVHLTGTGMCLPWSQFDAADLATASIVEDMRLGIELARSGKHPRLIEDAVVWSPHADQAHTLGQRSRWEGGYLALARATAPALIGRGLASFSPRVLVAGLDLLVPPLALLALVNIVALGAAAVLALADIVSWLPAVLLATIGCVAAVVVLLAWWREGRAFLSPSALVRLPLYPLWKLPMYLKLARSGAPKQWQRTERPGGTGDEAPPPTS</sequence>
<feature type="transmembrane region" description="Helical" evidence="2">
    <location>
        <begin position="324"/>
        <end position="346"/>
    </location>
</feature>
<dbReference type="CDD" id="cd06438">
    <property type="entry name" value="EpsO_like"/>
    <property type="match status" value="1"/>
</dbReference>
<evidence type="ECO:0000256" key="2">
    <source>
        <dbReference type="SAM" id="Phobius"/>
    </source>
</evidence>
<dbReference type="SUPFAM" id="SSF53448">
    <property type="entry name" value="Nucleotide-diphospho-sugar transferases"/>
    <property type="match status" value="1"/>
</dbReference>
<dbReference type="PANTHER" id="PTHR43646">
    <property type="entry name" value="GLYCOSYLTRANSFERASE"/>
    <property type="match status" value="1"/>
</dbReference>
<feature type="transmembrane region" description="Helical" evidence="2">
    <location>
        <begin position="295"/>
        <end position="318"/>
    </location>
</feature>
<evidence type="ECO:0000313" key="4">
    <source>
        <dbReference type="Proteomes" id="UP000558192"/>
    </source>
</evidence>
<evidence type="ECO:0000313" key="3">
    <source>
        <dbReference type="EMBL" id="NJC04485.1"/>
    </source>
</evidence>
<proteinExistence type="predicted"/>